<protein>
    <recommendedName>
        <fullName evidence="4">Terminase small subunit</fullName>
    </recommendedName>
</protein>
<feature type="compositionally biased region" description="Basic residues" evidence="1">
    <location>
        <begin position="88"/>
        <end position="104"/>
    </location>
</feature>
<evidence type="ECO:0000313" key="2">
    <source>
        <dbReference type="EMBL" id="MEX3740212.1"/>
    </source>
</evidence>
<evidence type="ECO:0000313" key="3">
    <source>
        <dbReference type="Proteomes" id="UP001558474"/>
    </source>
</evidence>
<gene>
    <name evidence="2" type="ORF">ABFW12_18490</name>
</gene>
<sequence length="123" mass="13297">MTELSVPNLDRDAIYQSFIREAEQDTEQVLRVSNLATEVQALRAKLLDAFDELVDVHREISRRPHLKAKLAELGLPDPATLGIEALRGKQRPAKRARPAAKKAKPAAPASNGSGDAAPAAEPV</sequence>
<dbReference type="RefSeq" id="WP_368573445.1">
    <property type="nucleotide sequence ID" value="NZ_JBDLOU010000040.1"/>
</dbReference>
<dbReference type="Proteomes" id="UP001558474">
    <property type="component" value="Unassembled WGS sequence"/>
</dbReference>
<name>A0ABV3VFN3_9MYCO</name>
<evidence type="ECO:0000256" key="1">
    <source>
        <dbReference type="SAM" id="MobiDB-lite"/>
    </source>
</evidence>
<dbReference type="EMBL" id="JBDLOU010000040">
    <property type="protein sequence ID" value="MEX3740212.1"/>
    <property type="molecule type" value="Genomic_DNA"/>
</dbReference>
<reference evidence="2 3" key="1">
    <citation type="submission" date="2024-04" db="EMBL/GenBank/DDBJ databases">
        <title>Genomic Markers of Mycobacteria.</title>
        <authorList>
            <person name="Soliman M.S."/>
            <person name="Elkholy A."/>
            <person name="Soliman N.S."/>
            <person name="Abbas A."/>
            <person name="Khayrat S."/>
            <person name="Shawky S."/>
        </authorList>
    </citation>
    <scope>NUCLEOTIDE SEQUENCE [LARGE SCALE GENOMIC DNA]</scope>
    <source>
        <strain evidence="2 3">Egy-CU-AM5</strain>
    </source>
</reference>
<keyword evidence="3" id="KW-1185">Reference proteome</keyword>
<feature type="region of interest" description="Disordered" evidence="1">
    <location>
        <begin position="85"/>
        <end position="123"/>
    </location>
</feature>
<comment type="caution">
    <text evidence="2">The sequence shown here is derived from an EMBL/GenBank/DDBJ whole genome shotgun (WGS) entry which is preliminary data.</text>
</comment>
<proteinExistence type="predicted"/>
<organism evidence="2 3">
    <name type="scientific">Mycolicibacterium porcinum</name>
    <dbReference type="NCBI Taxonomy" id="39693"/>
    <lineage>
        <taxon>Bacteria</taxon>
        <taxon>Bacillati</taxon>
        <taxon>Actinomycetota</taxon>
        <taxon>Actinomycetes</taxon>
        <taxon>Mycobacteriales</taxon>
        <taxon>Mycobacteriaceae</taxon>
        <taxon>Mycolicibacterium</taxon>
    </lineage>
</organism>
<evidence type="ECO:0008006" key="4">
    <source>
        <dbReference type="Google" id="ProtNLM"/>
    </source>
</evidence>
<accession>A0ABV3VFN3</accession>